<dbReference type="GO" id="GO:0000978">
    <property type="term" value="F:RNA polymerase II cis-regulatory region sequence-specific DNA binding"/>
    <property type="evidence" value="ECO:0000318"/>
    <property type="project" value="GO_Central"/>
</dbReference>
<keyword evidence="6" id="KW-0539">Nucleus</keyword>
<dbReference type="InterPro" id="IPR046347">
    <property type="entry name" value="bZIP_sf"/>
</dbReference>
<evidence type="ECO:0000313" key="9">
    <source>
        <dbReference type="Proteomes" id="UP000005239"/>
    </source>
</evidence>
<dbReference type="Gene3D" id="1.20.5.170">
    <property type="match status" value="1"/>
</dbReference>
<dbReference type="PANTHER" id="PTHR11988">
    <property type="entry name" value="THYROTROPH EMBRYONIC FACTOR RELATED"/>
    <property type="match status" value="1"/>
</dbReference>
<keyword evidence="3" id="KW-0805">Transcription regulation</keyword>
<dbReference type="InterPro" id="IPR004827">
    <property type="entry name" value="bZIP"/>
</dbReference>
<accession>A0A8R1U4G5</accession>
<dbReference type="SUPFAM" id="SSF57959">
    <property type="entry name" value="Leucine zipper domain"/>
    <property type="match status" value="1"/>
</dbReference>
<dbReference type="Pfam" id="PF07716">
    <property type="entry name" value="bZIP_2"/>
    <property type="match status" value="1"/>
</dbReference>
<comment type="similarity">
    <text evidence="2">Belongs to the bZIP family. NFIL3 subfamily.</text>
</comment>
<dbReference type="GO" id="GO:0005634">
    <property type="term" value="C:nucleus"/>
    <property type="evidence" value="ECO:0000318"/>
    <property type="project" value="GO_Central"/>
</dbReference>
<proteinExistence type="inferred from homology"/>
<evidence type="ECO:0000256" key="3">
    <source>
        <dbReference type="ARBA" id="ARBA00023015"/>
    </source>
</evidence>
<gene>
    <name evidence="8" type="primary">WBGene00091133</name>
</gene>
<reference evidence="9" key="1">
    <citation type="journal article" date="2008" name="Nat. Genet.">
        <title>The Pristionchus pacificus genome provides a unique perspective on nematode lifestyle and parasitism.</title>
        <authorList>
            <person name="Dieterich C."/>
            <person name="Clifton S.W."/>
            <person name="Schuster L.N."/>
            <person name="Chinwalla A."/>
            <person name="Delehaunty K."/>
            <person name="Dinkelacker I."/>
            <person name="Fulton L."/>
            <person name="Fulton R."/>
            <person name="Godfrey J."/>
            <person name="Minx P."/>
            <person name="Mitreva M."/>
            <person name="Roeseler W."/>
            <person name="Tian H."/>
            <person name="Witte H."/>
            <person name="Yang S.P."/>
            <person name="Wilson R.K."/>
            <person name="Sommer R.J."/>
        </authorList>
    </citation>
    <scope>NUCLEOTIDE SEQUENCE [LARGE SCALE GENOMIC DNA]</scope>
    <source>
        <strain evidence="9">PS312</strain>
    </source>
</reference>
<evidence type="ECO:0000256" key="7">
    <source>
        <dbReference type="SAM" id="MobiDB-lite"/>
    </source>
</evidence>
<keyword evidence="5" id="KW-0804">Transcription</keyword>
<dbReference type="Proteomes" id="UP000005239">
    <property type="component" value="Unassembled WGS sequence"/>
</dbReference>
<dbReference type="GO" id="GO:0000981">
    <property type="term" value="F:DNA-binding transcription factor activity, RNA polymerase II-specific"/>
    <property type="evidence" value="ECO:0000318"/>
    <property type="project" value="GO_Central"/>
</dbReference>
<evidence type="ECO:0000256" key="1">
    <source>
        <dbReference type="ARBA" id="ARBA00004123"/>
    </source>
</evidence>
<evidence type="ECO:0000313" key="8">
    <source>
        <dbReference type="EnsemblMetazoa" id="PPA01579.1"/>
    </source>
</evidence>
<dbReference type="FunFam" id="1.20.5.170:FF:000025">
    <property type="entry name" value="nuclear factor interleukin-3-regulated protein-like"/>
    <property type="match status" value="1"/>
</dbReference>
<keyword evidence="9" id="KW-1185">Reference proteome</keyword>
<dbReference type="PANTHER" id="PTHR11988:SF27">
    <property type="entry name" value="GH27708P"/>
    <property type="match status" value="1"/>
</dbReference>
<feature type="compositionally biased region" description="Basic and acidic residues" evidence="7">
    <location>
        <begin position="110"/>
        <end position="140"/>
    </location>
</feature>
<dbReference type="AlphaFoldDB" id="A0A454Y5E7"/>
<evidence type="ECO:0000256" key="4">
    <source>
        <dbReference type="ARBA" id="ARBA00023125"/>
    </source>
</evidence>
<organism evidence="8 9">
    <name type="scientific">Pristionchus pacificus</name>
    <name type="common">Parasitic nematode worm</name>
    <dbReference type="NCBI Taxonomy" id="54126"/>
    <lineage>
        <taxon>Eukaryota</taxon>
        <taxon>Metazoa</taxon>
        <taxon>Ecdysozoa</taxon>
        <taxon>Nematoda</taxon>
        <taxon>Chromadorea</taxon>
        <taxon>Rhabditida</taxon>
        <taxon>Rhabditina</taxon>
        <taxon>Diplogasteromorpha</taxon>
        <taxon>Diplogasteroidea</taxon>
        <taxon>Neodiplogasteridae</taxon>
        <taxon>Pristionchus</taxon>
    </lineage>
</organism>
<dbReference type="PROSITE" id="PS50217">
    <property type="entry name" value="BZIP"/>
    <property type="match status" value="1"/>
</dbReference>
<comment type="subcellular location">
    <subcellularLocation>
        <location evidence="1">Nucleus</location>
    </subcellularLocation>
</comment>
<dbReference type="EnsemblMetazoa" id="PPA01579.1">
    <property type="protein sequence ID" value="PPA01579.1"/>
    <property type="gene ID" value="WBGene00091133"/>
</dbReference>
<evidence type="ECO:0000256" key="6">
    <source>
        <dbReference type="ARBA" id="ARBA00023242"/>
    </source>
</evidence>
<dbReference type="CDD" id="cd14695">
    <property type="entry name" value="bZIP_HLF"/>
    <property type="match status" value="1"/>
</dbReference>
<evidence type="ECO:0000256" key="5">
    <source>
        <dbReference type="ARBA" id="ARBA00023163"/>
    </source>
</evidence>
<protein>
    <submittedName>
        <fullName evidence="8">BZIP domain-containing protein</fullName>
    </submittedName>
</protein>
<keyword evidence="4" id="KW-0238">DNA-binding</keyword>
<dbReference type="GO" id="GO:0006357">
    <property type="term" value="P:regulation of transcription by RNA polymerase II"/>
    <property type="evidence" value="ECO:0000318"/>
    <property type="project" value="GO_Central"/>
</dbReference>
<evidence type="ECO:0000256" key="2">
    <source>
        <dbReference type="ARBA" id="ARBA00006079"/>
    </source>
</evidence>
<accession>A0A454Y5E7</accession>
<sequence>MRDSQGDALVDSTTNYAQARTAEWANTIPQAGTVPATSSMPTGMVGMDLKFNQDPFWPAQYPTYPLNMSSAENMAFAMQMQNIIMSSAQVSSSSVSPAPKKKKPTPVPEAQKDETYRERRMRNNDSAKKSREARRKKEEEALSGLQILTRENQKLHMELNWYKMQLADIQHRLATGQSLNMVAPAPGFMQ</sequence>
<feature type="region of interest" description="Disordered" evidence="7">
    <location>
        <begin position="91"/>
        <end position="140"/>
    </location>
</feature>
<name>A0A454Y5E7_PRIPA</name>
<reference evidence="8" key="2">
    <citation type="submission" date="2022-06" db="UniProtKB">
        <authorList>
            <consortium name="EnsemblMetazoa"/>
        </authorList>
    </citation>
    <scope>IDENTIFICATION</scope>
    <source>
        <strain evidence="8">PS312</strain>
    </source>
</reference>
<dbReference type="InterPro" id="IPR040223">
    <property type="entry name" value="PAR_bZIP"/>
</dbReference>